<dbReference type="PROSITE" id="PS51186">
    <property type="entry name" value="GNAT"/>
    <property type="match status" value="1"/>
</dbReference>
<accession>A0ABU2YJK0</accession>
<dbReference type="InterPro" id="IPR016181">
    <property type="entry name" value="Acyl_CoA_acyltransferase"/>
</dbReference>
<evidence type="ECO:0000313" key="2">
    <source>
        <dbReference type="EMBL" id="MDT0558353.1"/>
    </source>
</evidence>
<reference evidence="2 3" key="1">
    <citation type="submission" date="2023-09" db="EMBL/GenBank/DDBJ databases">
        <authorList>
            <person name="Rey-Velasco X."/>
        </authorList>
    </citation>
    <scope>NUCLEOTIDE SEQUENCE [LARGE SCALE GENOMIC DNA]</scope>
    <source>
        <strain evidence="2 3">W332</strain>
    </source>
</reference>
<gene>
    <name evidence="2" type="ORF">RM697_06835</name>
</gene>
<feature type="domain" description="N-acetyltransferase" evidence="1">
    <location>
        <begin position="5"/>
        <end position="143"/>
    </location>
</feature>
<organism evidence="2 3">
    <name type="scientific">Microcosmobacter mediterraneus</name>
    <dbReference type="NCBI Taxonomy" id="3075607"/>
    <lineage>
        <taxon>Bacteria</taxon>
        <taxon>Pseudomonadati</taxon>
        <taxon>Bacteroidota</taxon>
        <taxon>Flavobacteriia</taxon>
        <taxon>Flavobacteriales</taxon>
        <taxon>Flavobacteriaceae</taxon>
        <taxon>Microcosmobacter</taxon>
    </lineage>
</organism>
<dbReference type="InterPro" id="IPR000182">
    <property type="entry name" value="GNAT_dom"/>
</dbReference>
<dbReference type="Gene3D" id="3.40.630.30">
    <property type="match status" value="1"/>
</dbReference>
<evidence type="ECO:0000313" key="3">
    <source>
        <dbReference type="Proteomes" id="UP001259492"/>
    </source>
</evidence>
<dbReference type="SUPFAM" id="SSF55729">
    <property type="entry name" value="Acyl-CoA N-acyltransferases (Nat)"/>
    <property type="match status" value="1"/>
</dbReference>
<dbReference type="RefSeq" id="WP_311427127.1">
    <property type="nucleotide sequence ID" value="NZ_JAVRIA010000003.1"/>
</dbReference>
<evidence type="ECO:0000259" key="1">
    <source>
        <dbReference type="PROSITE" id="PS51186"/>
    </source>
</evidence>
<protein>
    <submittedName>
        <fullName evidence="2">GNAT family N-acetyltransferase</fullName>
    </submittedName>
</protein>
<dbReference type="CDD" id="cd04301">
    <property type="entry name" value="NAT_SF"/>
    <property type="match status" value="1"/>
</dbReference>
<comment type="caution">
    <text evidence="2">The sequence shown here is derived from an EMBL/GenBank/DDBJ whole genome shotgun (WGS) entry which is preliminary data.</text>
</comment>
<name>A0ABU2YJK0_9FLAO</name>
<dbReference type="EMBL" id="JAVRIA010000003">
    <property type="protein sequence ID" value="MDT0558353.1"/>
    <property type="molecule type" value="Genomic_DNA"/>
</dbReference>
<dbReference type="Pfam" id="PF00583">
    <property type="entry name" value="Acetyltransf_1"/>
    <property type="match status" value="1"/>
</dbReference>
<sequence>MHDSITFKIIPSKDILTIVPLLVKLNDYKINEDTLSKRCLQMVKENYECAGVYDNKKLIGITGLWYCTRHYAGTTMEVDHVYIDDNNRGKGIGKDFFGWIHNHAKDKGCKTIELNTYVQNYPSHKFYYNLGYEILGYHFLKTL</sequence>
<dbReference type="Proteomes" id="UP001259492">
    <property type="component" value="Unassembled WGS sequence"/>
</dbReference>
<proteinExistence type="predicted"/>
<keyword evidence="3" id="KW-1185">Reference proteome</keyword>